<evidence type="ECO:0000313" key="10">
    <source>
        <dbReference type="Proteomes" id="UP000317036"/>
    </source>
</evidence>
<feature type="transmembrane region" description="Helical" evidence="8">
    <location>
        <begin position="284"/>
        <end position="303"/>
    </location>
</feature>
<evidence type="ECO:0000256" key="1">
    <source>
        <dbReference type="ARBA" id="ARBA00004141"/>
    </source>
</evidence>
<dbReference type="GO" id="GO:0016020">
    <property type="term" value="C:membrane"/>
    <property type="evidence" value="ECO:0007669"/>
    <property type="project" value="UniProtKB-SubCell"/>
</dbReference>
<protein>
    <submittedName>
        <fullName evidence="9">GerAB/ArcD/ProY family transporter</fullName>
    </submittedName>
</protein>
<dbReference type="PANTHER" id="PTHR34975:SF2">
    <property type="entry name" value="SPORE GERMINATION PROTEIN A2"/>
    <property type="match status" value="1"/>
</dbReference>
<dbReference type="OrthoDB" id="2381188at2"/>
<keyword evidence="10" id="KW-1185">Reference proteome</keyword>
<dbReference type="EMBL" id="VNJI01000010">
    <property type="protein sequence ID" value="TVY10145.1"/>
    <property type="molecule type" value="Genomic_DNA"/>
</dbReference>
<evidence type="ECO:0000313" key="9">
    <source>
        <dbReference type="EMBL" id="TVY10145.1"/>
    </source>
</evidence>
<evidence type="ECO:0000256" key="8">
    <source>
        <dbReference type="SAM" id="Phobius"/>
    </source>
</evidence>
<evidence type="ECO:0000256" key="7">
    <source>
        <dbReference type="ARBA" id="ARBA00023136"/>
    </source>
</evidence>
<dbReference type="InterPro" id="IPR004761">
    <property type="entry name" value="Spore_GerAB"/>
</dbReference>
<evidence type="ECO:0000256" key="2">
    <source>
        <dbReference type="ARBA" id="ARBA00007998"/>
    </source>
</evidence>
<feature type="transmembrane region" description="Helical" evidence="8">
    <location>
        <begin position="160"/>
        <end position="179"/>
    </location>
</feature>
<keyword evidence="7 8" id="KW-0472">Membrane</keyword>
<sequence>MGAFYVEATGVWTMLRNKKITALQMYCILMLSIGISNHVWLIPVLLQVAKRDSWVGACAAIVPILLWICVFYLIVKRVGNRKLTDMLRQQYGKTVQVLIVSILSIYSFVISVLSLRDTVTWTNVSYLPATPRGVLAVMFMLVCFFAARAGIRAIGVTSGLLLPVVVVLGYLVATANFQYKDYSLLKPLFTHGYMPMLRAAMDTFGALLELVFILLMQHHVSTKIRFSSLVIFAIILIGLTIGPLTGSIAIFGPFQSADLRYPAFEQWRMVRMGKFISHLDFLSIYQWISGAFVRISLMLYLISDLAGIRRERNRTILLGCIAVFTVVLTIIPMSDMKFFQLLKDWYYPSTVGLNLFMTVVIFGLVILAGNRKENPSG</sequence>
<dbReference type="GO" id="GO:0009847">
    <property type="term" value="P:spore germination"/>
    <property type="evidence" value="ECO:0007669"/>
    <property type="project" value="InterPro"/>
</dbReference>
<dbReference type="Pfam" id="PF03845">
    <property type="entry name" value="Spore_permease"/>
    <property type="match status" value="1"/>
</dbReference>
<reference evidence="9 10" key="1">
    <citation type="submission" date="2019-07" db="EMBL/GenBank/DDBJ databases">
        <authorList>
            <person name="Kim J."/>
        </authorList>
    </citation>
    <scope>NUCLEOTIDE SEQUENCE [LARGE SCALE GENOMIC DNA]</scope>
    <source>
        <strain evidence="9 10">JC52</strain>
    </source>
</reference>
<feature type="transmembrane region" description="Helical" evidence="8">
    <location>
        <begin position="133"/>
        <end position="151"/>
    </location>
</feature>
<feature type="transmembrane region" description="Helical" evidence="8">
    <location>
        <begin position="54"/>
        <end position="75"/>
    </location>
</feature>
<evidence type="ECO:0000256" key="6">
    <source>
        <dbReference type="ARBA" id="ARBA00022989"/>
    </source>
</evidence>
<name>A0A559KDF3_9BACL</name>
<feature type="transmembrane region" description="Helical" evidence="8">
    <location>
        <begin position="315"/>
        <end position="333"/>
    </location>
</feature>
<dbReference type="Proteomes" id="UP000317036">
    <property type="component" value="Unassembled WGS sequence"/>
</dbReference>
<dbReference type="AlphaFoldDB" id="A0A559KDF3"/>
<keyword evidence="4" id="KW-0309">Germination</keyword>
<organism evidence="9 10">
    <name type="scientific">Paenibacillus cremeus</name>
    <dbReference type="NCBI Taxonomy" id="2163881"/>
    <lineage>
        <taxon>Bacteria</taxon>
        <taxon>Bacillati</taxon>
        <taxon>Bacillota</taxon>
        <taxon>Bacilli</taxon>
        <taxon>Bacillales</taxon>
        <taxon>Paenibacillaceae</taxon>
        <taxon>Paenibacillus</taxon>
    </lineage>
</organism>
<keyword evidence="6 8" id="KW-1133">Transmembrane helix</keyword>
<feature type="transmembrane region" description="Helical" evidence="8">
    <location>
        <begin position="345"/>
        <end position="368"/>
    </location>
</feature>
<evidence type="ECO:0000256" key="4">
    <source>
        <dbReference type="ARBA" id="ARBA00022544"/>
    </source>
</evidence>
<feature type="transmembrane region" description="Helical" evidence="8">
    <location>
        <begin position="95"/>
        <end position="113"/>
    </location>
</feature>
<comment type="similarity">
    <text evidence="2">Belongs to the amino acid-polyamine-organocation (APC) superfamily. Spore germination protein (SGP) (TC 2.A.3.9) family.</text>
</comment>
<evidence type="ECO:0000256" key="3">
    <source>
        <dbReference type="ARBA" id="ARBA00022448"/>
    </source>
</evidence>
<dbReference type="NCBIfam" id="TIGR00912">
    <property type="entry name" value="2A0309"/>
    <property type="match status" value="1"/>
</dbReference>
<keyword evidence="5 8" id="KW-0812">Transmembrane</keyword>
<evidence type="ECO:0000256" key="5">
    <source>
        <dbReference type="ARBA" id="ARBA00022692"/>
    </source>
</evidence>
<accession>A0A559KDF3</accession>
<comment type="subcellular location">
    <subcellularLocation>
        <location evidence="1">Membrane</location>
        <topology evidence="1">Multi-pass membrane protein</topology>
    </subcellularLocation>
</comment>
<proteinExistence type="inferred from homology"/>
<feature type="transmembrane region" description="Helical" evidence="8">
    <location>
        <begin position="229"/>
        <end position="251"/>
    </location>
</feature>
<feature type="transmembrane region" description="Helical" evidence="8">
    <location>
        <begin position="199"/>
        <end position="217"/>
    </location>
</feature>
<feature type="transmembrane region" description="Helical" evidence="8">
    <location>
        <begin position="23"/>
        <end position="42"/>
    </location>
</feature>
<keyword evidence="3" id="KW-0813">Transport</keyword>
<gene>
    <name evidence="9" type="ORF">FPZ49_10550</name>
</gene>
<dbReference type="PANTHER" id="PTHR34975">
    <property type="entry name" value="SPORE GERMINATION PROTEIN A2"/>
    <property type="match status" value="1"/>
</dbReference>
<comment type="caution">
    <text evidence="9">The sequence shown here is derived from an EMBL/GenBank/DDBJ whole genome shotgun (WGS) entry which is preliminary data.</text>
</comment>